<name>A0ABU6JBW9_9BURK</name>
<dbReference type="SUPFAM" id="SSF69635">
    <property type="entry name" value="Type III secretory system chaperone-like"/>
    <property type="match status" value="1"/>
</dbReference>
<protein>
    <submittedName>
        <fullName evidence="2">Type III secretion system chaperone</fullName>
    </submittedName>
</protein>
<keyword evidence="3" id="KW-1185">Reference proteome</keyword>
<evidence type="ECO:0000313" key="3">
    <source>
        <dbReference type="Proteomes" id="UP001352263"/>
    </source>
</evidence>
<sequence length="155" mass="16373">MNASDLVAELAKASGLSNLKLNEHGVARLAFDKGTEVDLEEDSAEGVLHLYTRVMTVPAEGKEALYSRLLEANLYCAETAGATLAVDGARNEVVLCRRLELASTDFTGFSQSLEKLVSACEALREELGAGAVTANATPPTSGAETFRVDPAAQWA</sequence>
<dbReference type="CDD" id="cd16364">
    <property type="entry name" value="T3SC_I-like"/>
    <property type="match status" value="1"/>
</dbReference>
<reference evidence="2 3" key="1">
    <citation type="submission" date="2023-10" db="EMBL/GenBank/DDBJ databases">
        <title>Noviherbaspirillum sp. CPCC 100848 genome assembly.</title>
        <authorList>
            <person name="Li X.Y."/>
            <person name="Fang X.M."/>
        </authorList>
    </citation>
    <scope>NUCLEOTIDE SEQUENCE [LARGE SCALE GENOMIC DNA]</scope>
    <source>
        <strain evidence="2 3">CPCC 100848</strain>
    </source>
</reference>
<dbReference type="Proteomes" id="UP001352263">
    <property type="component" value="Unassembled WGS sequence"/>
</dbReference>
<dbReference type="Pfam" id="PF05932">
    <property type="entry name" value="CesT"/>
    <property type="match status" value="1"/>
</dbReference>
<proteinExistence type="predicted"/>
<dbReference type="EMBL" id="JAWIIV010000013">
    <property type="protein sequence ID" value="MEC4720747.1"/>
    <property type="molecule type" value="Genomic_DNA"/>
</dbReference>
<dbReference type="RefSeq" id="WP_326507463.1">
    <property type="nucleotide sequence ID" value="NZ_JAWIIV010000013.1"/>
</dbReference>
<dbReference type="Gene3D" id="3.30.1460.10">
    <property type="match status" value="1"/>
</dbReference>
<evidence type="ECO:0000256" key="1">
    <source>
        <dbReference type="SAM" id="MobiDB-lite"/>
    </source>
</evidence>
<dbReference type="InterPro" id="IPR010261">
    <property type="entry name" value="Tir_chaperone"/>
</dbReference>
<evidence type="ECO:0000313" key="2">
    <source>
        <dbReference type="EMBL" id="MEC4720747.1"/>
    </source>
</evidence>
<feature type="region of interest" description="Disordered" evidence="1">
    <location>
        <begin position="131"/>
        <end position="155"/>
    </location>
</feature>
<feature type="compositionally biased region" description="Polar residues" evidence="1">
    <location>
        <begin position="134"/>
        <end position="143"/>
    </location>
</feature>
<accession>A0ABU6JBW9</accession>
<organism evidence="2 3">
    <name type="scientific">Noviherbaspirillum album</name>
    <dbReference type="NCBI Taxonomy" id="3080276"/>
    <lineage>
        <taxon>Bacteria</taxon>
        <taxon>Pseudomonadati</taxon>
        <taxon>Pseudomonadota</taxon>
        <taxon>Betaproteobacteria</taxon>
        <taxon>Burkholderiales</taxon>
        <taxon>Oxalobacteraceae</taxon>
        <taxon>Noviherbaspirillum</taxon>
    </lineage>
</organism>
<comment type="caution">
    <text evidence="2">The sequence shown here is derived from an EMBL/GenBank/DDBJ whole genome shotgun (WGS) entry which is preliminary data.</text>
</comment>
<gene>
    <name evidence="2" type="ORF">RY831_16405</name>
</gene>